<dbReference type="InterPro" id="IPR029044">
    <property type="entry name" value="Nucleotide-diphossugar_trans"/>
</dbReference>
<dbReference type="RefSeq" id="WP_235010763.1">
    <property type="nucleotide sequence ID" value="NZ_CP031311.1"/>
</dbReference>
<dbReference type="EMBL" id="FNVN01000002">
    <property type="protein sequence ID" value="SEG24743.1"/>
    <property type="molecule type" value="Genomic_DNA"/>
</dbReference>
<gene>
    <name evidence="3" type="ORF">SAMN04488133_1639</name>
</gene>
<dbReference type="AlphaFoldDB" id="A0A1H5YKS7"/>
<dbReference type="PANTHER" id="PTHR19136">
    <property type="entry name" value="MOLYBDENUM COFACTOR GUANYLYLTRANSFERASE"/>
    <property type="match status" value="1"/>
</dbReference>
<evidence type="ECO:0000313" key="4">
    <source>
        <dbReference type="Proteomes" id="UP000236740"/>
    </source>
</evidence>
<dbReference type="Gene3D" id="3.90.550.10">
    <property type="entry name" value="Spore Coat Polysaccharide Biosynthesis Protein SpsA, Chain A"/>
    <property type="match status" value="1"/>
</dbReference>
<evidence type="ECO:0000259" key="2">
    <source>
        <dbReference type="Pfam" id="PF12804"/>
    </source>
</evidence>
<dbReference type="SUPFAM" id="SSF53448">
    <property type="entry name" value="Nucleotide-diphospho-sugar transferases"/>
    <property type="match status" value="1"/>
</dbReference>
<accession>A0A1H5YKS7</accession>
<dbReference type="GO" id="GO:0016779">
    <property type="term" value="F:nucleotidyltransferase activity"/>
    <property type="evidence" value="ECO:0007669"/>
    <property type="project" value="UniProtKB-KW"/>
</dbReference>
<dbReference type="PANTHER" id="PTHR19136:SF86">
    <property type="entry name" value="ADENOSYLCOBINAMIDE-PHOSPHATE GUANYLYLTRANSFERASE"/>
    <property type="match status" value="1"/>
</dbReference>
<dbReference type="InterPro" id="IPR025877">
    <property type="entry name" value="MobA-like_NTP_Trfase"/>
</dbReference>
<protein>
    <submittedName>
        <fullName evidence="3">Adenosylcobinamide-phosphate guanylyltransferase</fullName>
    </submittedName>
</protein>
<name>A0A1H5YKS7_9EURY</name>
<sequence>MDALVMCGGRGTRLRGGEKTERFSTIEKPLVEVGGEAMFDRVVDALRASRIGGDGAVAGQIHAVVSPHAPETAERARELSLSVVATPGDGYVSDLTTALDAIGRPALTVPADLPLLASEHVDDAVERSVGDSEGTDAREPTSITVCAPVALKRRLGASVDTAFEHDGRTVAPTGLNVVAGDDDTVALTYDARLAVNVNRPSDRELAGALCE</sequence>
<feature type="domain" description="MobA-like NTP transferase" evidence="2">
    <location>
        <begin position="3"/>
        <end position="160"/>
    </location>
</feature>
<proteinExistence type="predicted"/>
<reference evidence="3 4" key="1">
    <citation type="submission" date="2016-10" db="EMBL/GenBank/DDBJ databases">
        <authorList>
            <person name="de Groot N.N."/>
        </authorList>
    </citation>
    <scope>NUCLEOTIDE SEQUENCE [LARGE SCALE GENOMIC DNA]</scope>
    <source>
        <strain evidence="3 4">CGMCC 1.10331</strain>
    </source>
</reference>
<keyword evidence="4" id="KW-1185">Reference proteome</keyword>
<evidence type="ECO:0000256" key="1">
    <source>
        <dbReference type="ARBA" id="ARBA00022679"/>
    </source>
</evidence>
<keyword evidence="3" id="KW-0548">Nucleotidyltransferase</keyword>
<keyword evidence="1 3" id="KW-0808">Transferase</keyword>
<dbReference type="GeneID" id="39858920"/>
<evidence type="ECO:0000313" key="3">
    <source>
        <dbReference type="EMBL" id="SEG24743.1"/>
    </source>
</evidence>
<dbReference type="Proteomes" id="UP000236740">
    <property type="component" value="Unassembled WGS sequence"/>
</dbReference>
<organism evidence="3 4">
    <name type="scientific">Halobellus limi</name>
    <dbReference type="NCBI Taxonomy" id="699433"/>
    <lineage>
        <taxon>Archaea</taxon>
        <taxon>Methanobacteriati</taxon>
        <taxon>Methanobacteriota</taxon>
        <taxon>Stenosarchaea group</taxon>
        <taxon>Halobacteria</taxon>
        <taxon>Halobacteriales</taxon>
        <taxon>Haloferacaceae</taxon>
        <taxon>Halobellus</taxon>
    </lineage>
</organism>
<dbReference type="Pfam" id="PF12804">
    <property type="entry name" value="NTP_transf_3"/>
    <property type="match status" value="1"/>
</dbReference>